<comment type="caution">
    <text evidence="2">The sequence shown here is derived from an EMBL/GenBank/DDBJ whole genome shotgun (WGS) entry which is preliminary data.</text>
</comment>
<evidence type="ECO:0000313" key="2">
    <source>
        <dbReference type="EMBL" id="MCG4749350.1"/>
    </source>
</evidence>
<organism evidence="2 3">
    <name type="scientific">Enterocloster aldenensis</name>
    <dbReference type="NCBI Taxonomy" id="358742"/>
    <lineage>
        <taxon>Bacteria</taxon>
        <taxon>Bacillati</taxon>
        <taxon>Bacillota</taxon>
        <taxon>Clostridia</taxon>
        <taxon>Lachnospirales</taxon>
        <taxon>Lachnospiraceae</taxon>
        <taxon>Enterocloster</taxon>
    </lineage>
</organism>
<accession>A0AAW5C5Q4</accession>
<dbReference type="EMBL" id="JAKNGE010000061">
    <property type="protein sequence ID" value="MCG4749350.1"/>
    <property type="molecule type" value="Genomic_DNA"/>
</dbReference>
<feature type="transmembrane region" description="Helical" evidence="1">
    <location>
        <begin position="29"/>
        <end position="50"/>
    </location>
</feature>
<keyword evidence="1" id="KW-1133">Transmembrane helix</keyword>
<reference evidence="2" key="1">
    <citation type="submission" date="2022-01" db="EMBL/GenBank/DDBJ databases">
        <title>Collection of gut derived symbiotic bacterial strains cultured from healthy donors.</title>
        <authorList>
            <person name="Lin H."/>
            <person name="Kohout C."/>
            <person name="Waligurski E."/>
            <person name="Pamer E.G."/>
        </authorList>
    </citation>
    <scope>NUCLEOTIDE SEQUENCE</scope>
    <source>
        <strain evidence="2">DFI.6.55</strain>
    </source>
</reference>
<dbReference type="RefSeq" id="WP_238053972.1">
    <property type="nucleotide sequence ID" value="NZ_JAKNGE010000061.1"/>
</dbReference>
<proteinExistence type="predicted"/>
<dbReference type="AlphaFoldDB" id="A0AAW5C5Q4"/>
<dbReference type="Proteomes" id="UP001299608">
    <property type="component" value="Unassembled WGS sequence"/>
</dbReference>
<evidence type="ECO:0000256" key="1">
    <source>
        <dbReference type="SAM" id="Phobius"/>
    </source>
</evidence>
<gene>
    <name evidence="2" type="ORF">L0N08_28495</name>
</gene>
<keyword evidence="1" id="KW-0472">Membrane</keyword>
<protein>
    <submittedName>
        <fullName evidence="2">Uncharacterized protein</fullName>
    </submittedName>
</protein>
<evidence type="ECO:0000313" key="3">
    <source>
        <dbReference type="Proteomes" id="UP001299608"/>
    </source>
</evidence>
<keyword evidence="1" id="KW-0812">Transmembrane</keyword>
<sequence length="73" mass="7963">MKRPLIVLAAGFVLGEVLALQGQKAVSQGLWWWLYAAAGLFGMWSYRMLFPQSGGKRQGSSAGKTALLLFFAL</sequence>
<name>A0AAW5C5Q4_9FIRM</name>